<keyword evidence="4" id="KW-1185">Reference proteome</keyword>
<dbReference type="InterPro" id="IPR019557">
    <property type="entry name" value="AminoTfrase-like_pln_mobile"/>
</dbReference>
<feature type="region of interest" description="Disordered" evidence="1">
    <location>
        <begin position="569"/>
        <end position="618"/>
    </location>
</feature>
<dbReference type="Pfam" id="PF10536">
    <property type="entry name" value="PMD"/>
    <property type="match status" value="1"/>
</dbReference>
<feature type="compositionally biased region" description="Low complexity" evidence="1">
    <location>
        <begin position="424"/>
        <end position="434"/>
    </location>
</feature>
<dbReference type="AlphaFoldDB" id="A0A444XHG7"/>
<dbReference type="PANTHER" id="PTHR46033">
    <property type="entry name" value="PROTEIN MAIN-LIKE 2"/>
    <property type="match status" value="1"/>
</dbReference>
<evidence type="ECO:0000256" key="1">
    <source>
        <dbReference type="SAM" id="MobiDB-lite"/>
    </source>
</evidence>
<name>A0A444XHG7_ARAHY</name>
<feature type="compositionally biased region" description="Basic residues" evidence="1">
    <location>
        <begin position="391"/>
        <end position="401"/>
    </location>
</feature>
<feature type="region of interest" description="Disordered" evidence="1">
    <location>
        <begin position="515"/>
        <end position="546"/>
    </location>
</feature>
<dbReference type="PANTHER" id="PTHR46033:SF8">
    <property type="entry name" value="PROTEIN MAINTENANCE OF MERISTEMS-LIKE"/>
    <property type="match status" value="1"/>
</dbReference>
<reference evidence="3 4" key="1">
    <citation type="submission" date="2019-01" db="EMBL/GenBank/DDBJ databases">
        <title>Sequencing of cultivated peanut Arachis hypogaea provides insights into genome evolution and oil improvement.</title>
        <authorList>
            <person name="Chen X."/>
        </authorList>
    </citation>
    <scope>NUCLEOTIDE SEQUENCE [LARGE SCALE GENOMIC DNA]</scope>
    <source>
        <strain evidence="4">cv. Fuhuasheng</strain>
        <tissue evidence="3">Leaves</tissue>
    </source>
</reference>
<dbReference type="InterPro" id="IPR044824">
    <property type="entry name" value="MAIN-like"/>
</dbReference>
<organism evidence="3 4">
    <name type="scientific">Arachis hypogaea</name>
    <name type="common">Peanut</name>
    <dbReference type="NCBI Taxonomy" id="3818"/>
    <lineage>
        <taxon>Eukaryota</taxon>
        <taxon>Viridiplantae</taxon>
        <taxon>Streptophyta</taxon>
        <taxon>Embryophyta</taxon>
        <taxon>Tracheophyta</taxon>
        <taxon>Spermatophyta</taxon>
        <taxon>Magnoliopsida</taxon>
        <taxon>eudicotyledons</taxon>
        <taxon>Gunneridae</taxon>
        <taxon>Pentapetalae</taxon>
        <taxon>rosids</taxon>
        <taxon>fabids</taxon>
        <taxon>Fabales</taxon>
        <taxon>Fabaceae</taxon>
        <taxon>Papilionoideae</taxon>
        <taxon>50 kb inversion clade</taxon>
        <taxon>dalbergioids sensu lato</taxon>
        <taxon>Dalbergieae</taxon>
        <taxon>Pterocarpus clade</taxon>
        <taxon>Arachis</taxon>
    </lineage>
</organism>
<proteinExistence type="predicted"/>
<evidence type="ECO:0000313" key="3">
    <source>
        <dbReference type="EMBL" id="RYQ89209.1"/>
    </source>
</evidence>
<accession>A0A444XHG7</accession>
<feature type="region of interest" description="Disordered" evidence="1">
    <location>
        <begin position="416"/>
        <end position="503"/>
    </location>
</feature>
<feature type="region of interest" description="Disordered" evidence="1">
    <location>
        <begin position="367"/>
        <end position="402"/>
    </location>
</feature>
<sequence>MRRQQGMVLDDRYVPYLQMAGLYHLARLNDRWFRLDEALVSVFVERWRPETHTFHMLFGECTITLQDVAYQLGLPVDGHYVSGCLSEFHIYIEGGRPAWVWFEELFGVVPPPSQVQKYAVNCSWFQETFGECPEGADEDTLFADKSGNRVHIRWLPFVARLEEMGSYSWGSAALAWLYRCMCRVANRNVIKLAGPLQLLQSWIFWRFPRFRPAGFETFSWPLASRWSGYIPSSSEKGPRVQTWRLWIDRLQDREFIWMPYSSPDVQWHQVDRVLPQFGGVQPRPQAALNIDFLMSKDGRGGDRWFPSHLQKWHQYWEDRTQSVLRFDVVADPGPSHLFLDWWRQHGKRFLSPDPQLGDPRAAAIPVEASQRGAGQVPEMDRPDDVPDRRRVDRRARVGTRRSQRDWGWLERAMEAGEEAGPGRGRAAVHAAAPDPQDDDDDQHGPEGGDDAGAASVAGGSTQDGVHGVPTDDQPQQDGTPWVIPGSQWQDFLGADTLDPDFGSPRFLAEISAIMQEDEPGRRRPQTPATQAPLDVDLNEPATTPVGDQFALGGTPHSAYTAASQSIAGPSVAPLHFTPPAQPTPHEDADEIEDEEPFIRRGQRPRVPRRCGTGSHLFR</sequence>
<gene>
    <name evidence="3" type="ORF">Ahy_B09g095969</name>
</gene>
<evidence type="ECO:0000259" key="2">
    <source>
        <dbReference type="Pfam" id="PF10536"/>
    </source>
</evidence>
<dbReference type="Proteomes" id="UP000289738">
    <property type="component" value="Chromosome B09"/>
</dbReference>
<feature type="domain" description="Aminotransferase-like plant mobile" evidence="2">
    <location>
        <begin position="21"/>
        <end position="262"/>
    </location>
</feature>
<comment type="caution">
    <text evidence="3">The sequence shown here is derived from an EMBL/GenBank/DDBJ whole genome shotgun (WGS) entry which is preliminary data.</text>
</comment>
<evidence type="ECO:0000313" key="4">
    <source>
        <dbReference type="Proteomes" id="UP000289738"/>
    </source>
</evidence>
<feature type="compositionally biased region" description="Low complexity" evidence="1">
    <location>
        <begin position="451"/>
        <end position="460"/>
    </location>
</feature>
<protein>
    <recommendedName>
        <fullName evidence="2">Aminotransferase-like plant mobile domain-containing protein</fullName>
    </recommendedName>
</protein>
<dbReference type="GO" id="GO:0010073">
    <property type="term" value="P:meristem maintenance"/>
    <property type="evidence" value="ECO:0007669"/>
    <property type="project" value="InterPro"/>
</dbReference>
<dbReference type="EMBL" id="SDMP01000019">
    <property type="protein sequence ID" value="RYQ89209.1"/>
    <property type="molecule type" value="Genomic_DNA"/>
</dbReference>
<feature type="compositionally biased region" description="Basic and acidic residues" evidence="1">
    <location>
        <begin position="378"/>
        <end position="390"/>
    </location>
</feature>